<dbReference type="Pfam" id="PF17779">
    <property type="entry name" value="WHD_NOD2"/>
    <property type="match status" value="1"/>
</dbReference>
<evidence type="ECO:0000259" key="7">
    <source>
        <dbReference type="Pfam" id="PF05729"/>
    </source>
</evidence>
<evidence type="ECO:0000256" key="3">
    <source>
        <dbReference type="ARBA" id="ARBA00022614"/>
    </source>
</evidence>
<feature type="domain" description="NACHT" evidence="7">
    <location>
        <begin position="35"/>
        <end position="128"/>
    </location>
</feature>
<dbReference type="InterPro" id="IPR007111">
    <property type="entry name" value="NACHT_NTPase"/>
</dbReference>
<dbReference type="PROSITE" id="PS51450">
    <property type="entry name" value="LRR"/>
    <property type="match status" value="1"/>
</dbReference>
<dbReference type="InterPro" id="IPR001611">
    <property type="entry name" value="Leu-rich_rpt"/>
</dbReference>
<keyword evidence="2" id="KW-0963">Cytoplasm</keyword>
<keyword evidence="6" id="KW-0067">ATP-binding</keyword>
<feature type="domain" description="NACHT LRR and PYD" evidence="8">
    <location>
        <begin position="276"/>
        <end position="393"/>
    </location>
</feature>
<evidence type="ECO:0000256" key="2">
    <source>
        <dbReference type="ARBA" id="ARBA00022490"/>
    </source>
</evidence>
<reference evidence="10" key="1">
    <citation type="submission" date="2025-08" db="UniProtKB">
        <authorList>
            <consortium name="Ensembl"/>
        </authorList>
    </citation>
    <scope>IDENTIFICATION</scope>
</reference>
<dbReference type="InterPro" id="IPR032675">
    <property type="entry name" value="LRR_dom_sf"/>
</dbReference>
<protein>
    <recommendedName>
        <fullName evidence="12">NACHT domain-containing protein</fullName>
    </recommendedName>
</protein>
<evidence type="ECO:0000259" key="8">
    <source>
        <dbReference type="Pfam" id="PF17776"/>
    </source>
</evidence>
<dbReference type="AlphaFoldDB" id="A0A8C6SMB0"/>
<name>A0A8C6SMB0_9GOBI</name>
<comment type="subcellular location">
    <subcellularLocation>
        <location evidence="1">Cytoplasm</location>
    </subcellularLocation>
</comment>
<evidence type="ECO:0008006" key="12">
    <source>
        <dbReference type="Google" id="ProtNLM"/>
    </source>
</evidence>
<dbReference type="InterPro" id="IPR041267">
    <property type="entry name" value="NLRP_HD2"/>
</dbReference>
<keyword evidence="4" id="KW-0677">Repeat</keyword>
<keyword evidence="5" id="KW-0547">Nucleotide-binding</keyword>
<sequence length="575" mass="65218">MNLVRRGRYSLMELIQVFHPALDPQTLTAHTLSVCKLLFIFDGLDESRLSLDFSCELISEVTQRTEVGVLLVNLIRGALLPHALIWITSRPAAAHQIPVRCVHRVTEVRGFITDPQKEQYFRKRFSDEEQLQTVLSHLRTSRSLHNMSQIPVFCWITSTVLDHVLRTHQSGPLPQTLTDMYAHFLLVQTHRKRKYKQTQTEVRSETAGLTEADTELLLKLGRLAFEHLQTGNIMFYQEDLEQVGLDLSEASVYSGLCTEIFKRESVFNQSVYCFIHLSMQEFLAAVYLHHCLENNMLYEFLNISGSELLRKALEKSLQSPNGHLDLFVRFLHGLSLESNHRLLGALLSPIDQSEITEVIYNLKEMSSDKVSPDRSINIFHCLMELKDQSVQQQIQDFLKSGGGSKEKLSEIQCSALAYMLQMSEQVLEELNLNKYNTSDQGKQRLIPAVRNCRKAVFDNCGLSELHCEVVASALSSSPSHLRELDLSSNNLSDSSVSVLCAGLKSPHCQLSSLRLRFCGLSEISCSSLASALKSNPSHLTELQLGNNRLSESDVKELLDLKQSPHCRLETLWKRY</sequence>
<dbReference type="InterPro" id="IPR027417">
    <property type="entry name" value="P-loop_NTPase"/>
</dbReference>
<dbReference type="GO" id="GO:0005524">
    <property type="term" value="F:ATP binding"/>
    <property type="evidence" value="ECO:0007669"/>
    <property type="project" value="UniProtKB-KW"/>
</dbReference>
<feature type="domain" description="NOD1/2 winged helix" evidence="9">
    <location>
        <begin position="216"/>
        <end position="274"/>
    </location>
</feature>
<dbReference type="Ensembl" id="ENSNMLT00000009023.1">
    <property type="protein sequence ID" value="ENSNMLP00000007933.1"/>
    <property type="gene ID" value="ENSNMLG00000005646.1"/>
</dbReference>
<dbReference type="Pfam" id="PF17776">
    <property type="entry name" value="NLRC4_HD2"/>
    <property type="match status" value="1"/>
</dbReference>
<dbReference type="SMART" id="SM00368">
    <property type="entry name" value="LRR_RI"/>
    <property type="match status" value="3"/>
</dbReference>
<proteinExistence type="predicted"/>
<reference evidence="10" key="2">
    <citation type="submission" date="2025-09" db="UniProtKB">
        <authorList>
            <consortium name="Ensembl"/>
        </authorList>
    </citation>
    <scope>IDENTIFICATION</scope>
</reference>
<evidence type="ECO:0000256" key="4">
    <source>
        <dbReference type="ARBA" id="ARBA00022737"/>
    </source>
</evidence>
<dbReference type="PANTHER" id="PTHR24106">
    <property type="entry name" value="NACHT, LRR AND CARD DOMAINS-CONTAINING"/>
    <property type="match status" value="1"/>
</dbReference>
<evidence type="ECO:0000313" key="10">
    <source>
        <dbReference type="Ensembl" id="ENSNMLP00000007933.1"/>
    </source>
</evidence>
<evidence type="ECO:0000259" key="9">
    <source>
        <dbReference type="Pfam" id="PF17779"/>
    </source>
</evidence>
<dbReference type="Gene3D" id="3.80.10.10">
    <property type="entry name" value="Ribonuclease Inhibitor"/>
    <property type="match status" value="1"/>
</dbReference>
<dbReference type="Proteomes" id="UP000694523">
    <property type="component" value="Unplaced"/>
</dbReference>
<evidence type="ECO:0000256" key="1">
    <source>
        <dbReference type="ARBA" id="ARBA00004496"/>
    </source>
</evidence>
<organism evidence="10 11">
    <name type="scientific">Neogobius melanostomus</name>
    <name type="common">round goby</name>
    <dbReference type="NCBI Taxonomy" id="47308"/>
    <lineage>
        <taxon>Eukaryota</taxon>
        <taxon>Metazoa</taxon>
        <taxon>Chordata</taxon>
        <taxon>Craniata</taxon>
        <taxon>Vertebrata</taxon>
        <taxon>Euteleostomi</taxon>
        <taxon>Actinopterygii</taxon>
        <taxon>Neopterygii</taxon>
        <taxon>Teleostei</taxon>
        <taxon>Neoteleostei</taxon>
        <taxon>Acanthomorphata</taxon>
        <taxon>Gobiaria</taxon>
        <taxon>Gobiiformes</taxon>
        <taxon>Gobioidei</taxon>
        <taxon>Gobiidae</taxon>
        <taxon>Benthophilinae</taxon>
        <taxon>Neogobiini</taxon>
        <taxon>Neogobius</taxon>
    </lineage>
</organism>
<dbReference type="InterPro" id="IPR051261">
    <property type="entry name" value="NLR"/>
</dbReference>
<dbReference type="SUPFAM" id="SSF52047">
    <property type="entry name" value="RNI-like"/>
    <property type="match status" value="1"/>
</dbReference>
<keyword evidence="11" id="KW-1185">Reference proteome</keyword>
<evidence type="ECO:0000313" key="11">
    <source>
        <dbReference type="Proteomes" id="UP000694523"/>
    </source>
</evidence>
<evidence type="ECO:0000256" key="5">
    <source>
        <dbReference type="ARBA" id="ARBA00022741"/>
    </source>
</evidence>
<dbReference type="Pfam" id="PF13516">
    <property type="entry name" value="LRR_6"/>
    <property type="match status" value="1"/>
</dbReference>
<dbReference type="GO" id="GO:0005737">
    <property type="term" value="C:cytoplasm"/>
    <property type="evidence" value="ECO:0007669"/>
    <property type="project" value="UniProtKB-SubCell"/>
</dbReference>
<accession>A0A8C6SMB0</accession>
<dbReference type="Gene3D" id="3.40.50.300">
    <property type="entry name" value="P-loop containing nucleotide triphosphate hydrolases"/>
    <property type="match status" value="1"/>
</dbReference>
<evidence type="ECO:0000256" key="6">
    <source>
        <dbReference type="ARBA" id="ARBA00022840"/>
    </source>
</evidence>
<dbReference type="InterPro" id="IPR041075">
    <property type="entry name" value="NOD1/2_WH"/>
</dbReference>
<dbReference type="Pfam" id="PF05729">
    <property type="entry name" value="NACHT"/>
    <property type="match status" value="1"/>
</dbReference>
<keyword evidence="3" id="KW-0433">Leucine-rich repeat</keyword>